<protein>
    <submittedName>
        <fullName evidence="7">Methyltransferase</fullName>
        <ecNumber evidence="7">2.1.1.-</ecNumber>
    </submittedName>
</protein>
<dbReference type="EC" id="2.1.1.-" evidence="7"/>
<evidence type="ECO:0000256" key="3">
    <source>
        <dbReference type="ARBA" id="ARBA00022679"/>
    </source>
</evidence>
<dbReference type="GO" id="GO:0002939">
    <property type="term" value="P:tRNA N1-guanine methylation"/>
    <property type="evidence" value="ECO:0007669"/>
    <property type="project" value="TreeGrafter"/>
</dbReference>
<keyword evidence="2 7" id="KW-0489">Methyltransferase</keyword>
<evidence type="ECO:0000256" key="1">
    <source>
        <dbReference type="ARBA" id="ARBA00022490"/>
    </source>
</evidence>
<dbReference type="Pfam" id="PF02475">
    <property type="entry name" value="TRM5-TYW2_MTfase"/>
    <property type="match status" value="1"/>
</dbReference>
<dbReference type="InParanoid" id="Q2FUN7"/>
<dbReference type="GeneID" id="3924830"/>
<dbReference type="Pfam" id="PF25133">
    <property type="entry name" value="TYW2_N_2"/>
    <property type="match status" value="1"/>
</dbReference>
<evidence type="ECO:0000256" key="4">
    <source>
        <dbReference type="ARBA" id="ARBA00022691"/>
    </source>
</evidence>
<dbReference type="AlphaFoldDB" id="Q2FUN7"/>
<dbReference type="Proteomes" id="UP000001941">
    <property type="component" value="Chromosome"/>
</dbReference>
<keyword evidence="1" id="KW-0963">Cytoplasm</keyword>
<evidence type="ECO:0000256" key="2">
    <source>
        <dbReference type="ARBA" id="ARBA00022603"/>
    </source>
</evidence>
<dbReference type="EnsemblBacteria" id="ABD42878">
    <property type="protein sequence ID" value="ABD42878"/>
    <property type="gene ID" value="Mhun_3196"/>
</dbReference>
<keyword evidence="3 7" id="KW-0808">Transferase</keyword>
<reference evidence="8" key="1">
    <citation type="journal article" date="2016" name="Stand. Genomic Sci.">
        <title>Complete genome sequence of Methanospirillum hungatei type strain JF1.</title>
        <authorList>
            <person name="Gunsalus R.P."/>
            <person name="Cook L.E."/>
            <person name="Crable B."/>
            <person name="Rohlin L."/>
            <person name="McDonald E."/>
            <person name="Mouttaki H."/>
            <person name="Sieber J.R."/>
            <person name="Poweleit N."/>
            <person name="Zhou H."/>
            <person name="Lapidus A.L."/>
            <person name="Daligault H.E."/>
            <person name="Land M."/>
            <person name="Gilna P."/>
            <person name="Ivanova N."/>
            <person name="Kyrpides N."/>
            <person name="Culley D.E."/>
            <person name="McInerney M.J."/>
        </authorList>
    </citation>
    <scope>NUCLEOTIDE SEQUENCE [LARGE SCALE GENOMIC DNA]</scope>
    <source>
        <strain evidence="8">ATCC 27890 / DSM 864 / NBRC 100397 / JF-1</strain>
    </source>
</reference>
<feature type="domain" description="SAM-dependent methyltransferase TRM5/TYW2-type" evidence="6">
    <location>
        <begin position="23"/>
        <end position="265"/>
    </location>
</feature>
<dbReference type="InterPro" id="IPR056743">
    <property type="entry name" value="TRM5-TYW2-like_MTfase"/>
</dbReference>
<dbReference type="PANTHER" id="PTHR23245">
    <property type="entry name" value="TRNA METHYLTRANSFERASE"/>
    <property type="match status" value="1"/>
</dbReference>
<dbReference type="InterPro" id="IPR030382">
    <property type="entry name" value="MeTrfase_TRM5/TYW2"/>
</dbReference>
<dbReference type="eggNOG" id="arCOG00033">
    <property type="taxonomic scope" value="Archaea"/>
</dbReference>
<keyword evidence="5" id="KW-0819">tRNA processing</keyword>
<dbReference type="OrthoDB" id="8079at2157"/>
<dbReference type="KEGG" id="mhu:Mhun_3196"/>
<gene>
    <name evidence="7" type="ordered locus">Mhun_3196</name>
</gene>
<dbReference type="InterPro" id="IPR029063">
    <property type="entry name" value="SAM-dependent_MTases_sf"/>
</dbReference>
<dbReference type="Gene3D" id="3.40.50.150">
    <property type="entry name" value="Vaccinia Virus protein VP39"/>
    <property type="match status" value="1"/>
</dbReference>
<dbReference type="PANTHER" id="PTHR23245:SF36">
    <property type="entry name" value="TRNA (GUANINE(37)-N1)-METHYLTRANSFERASE"/>
    <property type="match status" value="1"/>
</dbReference>
<dbReference type="RefSeq" id="WP_011450123.1">
    <property type="nucleotide sequence ID" value="NC_007796.1"/>
</dbReference>
<dbReference type="CDD" id="cd02440">
    <property type="entry name" value="AdoMet_MTases"/>
    <property type="match status" value="1"/>
</dbReference>
<sequence length="265" mass="29704">MGLRRDLTGIIPDDLLILLPDGYEIIGTIAIISIPPELTLFNEQIVTALRARRPSIQTILNKTGDVNGLFRTSQYTPIFGENTITEHREYGFRYRLDVSKVYFSSKMGSERKRIADLIKSGETVFIPFAGVGPYAIPVAARGAEVLAIEINKSACSWMTINALENGVSSRLHIIRGDAMQANQTLRRKFSRIIIPTPYGLLNGPDIFLSMLSEGGTVHWISFSNSMQMKEIIDRLTERGYQVLRCHQCGNVAPSVYRWILDIKAK</sequence>
<accession>Q2FUN7</accession>
<dbReference type="STRING" id="323259.Mhun_3196"/>
<dbReference type="SUPFAM" id="SSF53335">
    <property type="entry name" value="S-adenosyl-L-methionine-dependent methyltransferases"/>
    <property type="match status" value="1"/>
</dbReference>
<keyword evidence="4" id="KW-0949">S-adenosyl-L-methionine</keyword>
<name>Q2FUN7_METHJ</name>
<proteinExistence type="predicted"/>
<evidence type="ECO:0000313" key="7">
    <source>
        <dbReference type="EMBL" id="ABD42878.1"/>
    </source>
</evidence>
<dbReference type="GO" id="GO:0008175">
    <property type="term" value="F:tRNA methyltransferase activity"/>
    <property type="evidence" value="ECO:0007669"/>
    <property type="project" value="TreeGrafter"/>
</dbReference>
<dbReference type="InterPro" id="IPR056744">
    <property type="entry name" value="TRM5/TYW2-like_N"/>
</dbReference>
<evidence type="ECO:0000256" key="5">
    <source>
        <dbReference type="ARBA" id="ARBA00022694"/>
    </source>
</evidence>
<dbReference type="HOGENOM" id="CLU_022610_0_0_2"/>
<dbReference type="Gene3D" id="3.30.300.110">
    <property type="entry name" value="Met-10+ protein-like domains"/>
    <property type="match status" value="1"/>
</dbReference>
<keyword evidence="8" id="KW-1185">Reference proteome</keyword>
<evidence type="ECO:0000313" key="8">
    <source>
        <dbReference type="Proteomes" id="UP000001941"/>
    </source>
</evidence>
<organism evidence="7 8">
    <name type="scientific">Methanospirillum hungatei JF-1 (strain ATCC 27890 / DSM 864 / NBRC 100397 / JF-1)</name>
    <dbReference type="NCBI Taxonomy" id="323259"/>
    <lineage>
        <taxon>Archaea</taxon>
        <taxon>Methanobacteriati</taxon>
        <taxon>Methanobacteriota</taxon>
        <taxon>Stenosarchaea group</taxon>
        <taxon>Methanomicrobia</taxon>
        <taxon>Methanomicrobiales</taxon>
        <taxon>Methanospirillaceae</taxon>
        <taxon>Methanospirillum</taxon>
    </lineage>
</organism>
<dbReference type="EMBL" id="CP000254">
    <property type="protein sequence ID" value="ABD42878.1"/>
    <property type="molecule type" value="Genomic_DNA"/>
</dbReference>
<dbReference type="GO" id="GO:0005737">
    <property type="term" value="C:cytoplasm"/>
    <property type="evidence" value="ECO:0007669"/>
    <property type="project" value="TreeGrafter"/>
</dbReference>
<evidence type="ECO:0000259" key="6">
    <source>
        <dbReference type="PROSITE" id="PS51684"/>
    </source>
</evidence>
<dbReference type="PROSITE" id="PS51684">
    <property type="entry name" value="SAM_MT_TRM5_TYW2"/>
    <property type="match status" value="1"/>
</dbReference>